<organism evidence="1">
    <name type="scientific">marine sediment metagenome</name>
    <dbReference type="NCBI Taxonomy" id="412755"/>
    <lineage>
        <taxon>unclassified sequences</taxon>
        <taxon>metagenomes</taxon>
        <taxon>ecological metagenomes</taxon>
    </lineage>
</organism>
<feature type="non-terminal residue" evidence="1">
    <location>
        <position position="349"/>
    </location>
</feature>
<comment type="caution">
    <text evidence="1">The sequence shown here is derived from an EMBL/GenBank/DDBJ whole genome shotgun (WGS) entry which is preliminary data.</text>
</comment>
<protein>
    <submittedName>
        <fullName evidence="1">Uncharacterized protein</fullName>
    </submittedName>
</protein>
<proteinExistence type="predicted"/>
<accession>A0A0F9JII1</accession>
<dbReference type="EMBL" id="LAZR01011353">
    <property type="protein sequence ID" value="KKM62166.1"/>
    <property type="molecule type" value="Genomic_DNA"/>
</dbReference>
<name>A0A0F9JII1_9ZZZZ</name>
<dbReference type="AlphaFoldDB" id="A0A0F9JII1"/>
<sequence>MTQYNPLRGQTNKAAVFTPKNLADWMQRVPGGSGRELRYGYFGPGSGLIAKDITTSPPADAFVQADFFTNTFGAKVWDSLNNQTRAFNLLRKVAWGPTTGYRIRSGRQQNTEVVSEVAALPDIDSPDLQTISIQPRFVVTPGGVSALAQFLGTLEGGIGDALAVAQEFAMIDHTKRLNQQLVAKPYSRMPADPGTGTVFTVINAQGFDVGDTVVVIAEATGADATGGPYTVTAVDYVANTVTVGAAINGAVVLDDVLMVTVKAGPLSLDIAIDDDDSPTLGGGLDVQSGKTRYGSIARNARESGTAAEKWASANVFTAAGLGNQTTGGDVLRHLTTGLLDQAIDEIRRN</sequence>
<gene>
    <name evidence="1" type="ORF">LCGC14_1524380</name>
</gene>
<evidence type="ECO:0000313" key="1">
    <source>
        <dbReference type="EMBL" id="KKM62166.1"/>
    </source>
</evidence>
<reference evidence="1" key="1">
    <citation type="journal article" date="2015" name="Nature">
        <title>Complex archaea that bridge the gap between prokaryotes and eukaryotes.</title>
        <authorList>
            <person name="Spang A."/>
            <person name="Saw J.H."/>
            <person name="Jorgensen S.L."/>
            <person name="Zaremba-Niedzwiedzka K."/>
            <person name="Martijn J."/>
            <person name="Lind A.E."/>
            <person name="van Eijk R."/>
            <person name="Schleper C."/>
            <person name="Guy L."/>
            <person name="Ettema T.J."/>
        </authorList>
    </citation>
    <scope>NUCLEOTIDE SEQUENCE</scope>
</reference>